<reference evidence="2 3" key="1">
    <citation type="journal article" date="2016" name="Nat. Commun.">
        <title>Thousands of microbial genomes shed light on interconnected biogeochemical processes in an aquifer system.</title>
        <authorList>
            <person name="Anantharaman K."/>
            <person name="Brown C.T."/>
            <person name="Hug L.A."/>
            <person name="Sharon I."/>
            <person name="Castelle C.J."/>
            <person name="Probst A.J."/>
            <person name="Thomas B.C."/>
            <person name="Singh A."/>
            <person name="Wilkins M.J."/>
            <person name="Karaoz U."/>
            <person name="Brodie E.L."/>
            <person name="Williams K.H."/>
            <person name="Hubbard S.S."/>
            <person name="Banfield J.F."/>
        </authorList>
    </citation>
    <scope>NUCLEOTIDE SEQUENCE [LARGE SCALE GENOMIC DNA]</scope>
</reference>
<dbReference type="Pfam" id="PF07452">
    <property type="entry name" value="CHRD"/>
    <property type="match status" value="1"/>
</dbReference>
<evidence type="ECO:0000259" key="1">
    <source>
        <dbReference type="PROSITE" id="PS50933"/>
    </source>
</evidence>
<dbReference type="EMBL" id="MGGL01000001">
    <property type="protein sequence ID" value="OGM27949.1"/>
    <property type="molecule type" value="Genomic_DNA"/>
</dbReference>
<dbReference type="Proteomes" id="UP000179221">
    <property type="component" value="Unassembled WGS sequence"/>
</dbReference>
<organism evidence="2 3">
    <name type="scientific">Candidatus Woesebacteria bacterium RIFCSPHIGHO2_01_FULL_40_22</name>
    <dbReference type="NCBI Taxonomy" id="1802499"/>
    <lineage>
        <taxon>Bacteria</taxon>
        <taxon>Candidatus Woeseibacteriota</taxon>
    </lineage>
</organism>
<dbReference type="AlphaFoldDB" id="A0A1F7YM34"/>
<evidence type="ECO:0000313" key="2">
    <source>
        <dbReference type="EMBL" id="OGM27949.1"/>
    </source>
</evidence>
<proteinExistence type="predicted"/>
<gene>
    <name evidence="2" type="ORF">A2628_03595</name>
</gene>
<name>A0A1F7YM34_9BACT</name>
<dbReference type="InterPro" id="IPR010895">
    <property type="entry name" value="CHRD"/>
</dbReference>
<comment type="caution">
    <text evidence="2">The sequence shown here is derived from an EMBL/GenBank/DDBJ whole genome shotgun (WGS) entry which is preliminary data.</text>
</comment>
<dbReference type="PROSITE" id="PS50933">
    <property type="entry name" value="CHRD"/>
    <property type="match status" value="1"/>
</dbReference>
<sequence>MKKSTISALGATIALAATVSIVLAGGKPFNILMNGASEVPGPGDPDGSGNAHITLNQGQGEVCYKLEVANITLPAIGAHIHEAPEGVAGPVIIPLTAPDVNGVSEGCVDNLEKDFVKEIRENPEEYYVNVHTSDHPAGAVRGQLK</sequence>
<evidence type="ECO:0000313" key="3">
    <source>
        <dbReference type="Proteomes" id="UP000179221"/>
    </source>
</evidence>
<protein>
    <recommendedName>
        <fullName evidence="1">CHRD domain-containing protein</fullName>
    </recommendedName>
</protein>
<dbReference type="SMART" id="SM00754">
    <property type="entry name" value="CHRD"/>
    <property type="match status" value="1"/>
</dbReference>
<feature type="domain" description="CHRD" evidence="1">
    <location>
        <begin position="25"/>
        <end position="145"/>
    </location>
</feature>
<accession>A0A1F7YM34</accession>